<keyword evidence="3" id="KW-0695">RNA-directed DNA polymerase</keyword>
<keyword evidence="3" id="KW-0808">Transferase</keyword>
<evidence type="ECO:0000313" key="3">
    <source>
        <dbReference type="EMBL" id="OUO00443.1"/>
    </source>
</evidence>
<dbReference type="RefSeq" id="WP_087426404.1">
    <property type="nucleotide sequence ID" value="NZ_NFII01000011.1"/>
</dbReference>
<dbReference type="PANTHER" id="PTHR34047:SF8">
    <property type="entry name" value="PROTEIN YKFC"/>
    <property type="match status" value="1"/>
</dbReference>
<name>A0A1Y3YRG0_9BACE</name>
<dbReference type="Pfam" id="PF00078">
    <property type="entry name" value="RVT_1"/>
    <property type="match status" value="1"/>
</dbReference>
<reference evidence="4" key="1">
    <citation type="submission" date="2017-04" db="EMBL/GenBank/DDBJ databases">
        <title>Function of individual gut microbiota members based on whole genome sequencing of pure cultures obtained from chicken caecum.</title>
        <authorList>
            <person name="Medvecky M."/>
            <person name="Cejkova D."/>
            <person name="Polansky O."/>
            <person name="Karasova D."/>
            <person name="Kubasova T."/>
            <person name="Cizek A."/>
            <person name="Rychlik I."/>
        </authorList>
    </citation>
    <scope>NUCLEOTIDE SEQUENCE [LARGE SCALE GENOMIC DNA]</scope>
    <source>
        <strain evidence="4">An43</strain>
    </source>
</reference>
<dbReference type="InterPro" id="IPR000477">
    <property type="entry name" value="RT_dom"/>
</dbReference>
<dbReference type="SUPFAM" id="SSF56672">
    <property type="entry name" value="DNA/RNA polymerases"/>
    <property type="match status" value="1"/>
</dbReference>
<feature type="domain" description="Reverse transcriptase" evidence="2">
    <location>
        <begin position="1"/>
        <end position="266"/>
    </location>
</feature>
<dbReference type="Proteomes" id="UP000195386">
    <property type="component" value="Unassembled WGS sequence"/>
</dbReference>
<dbReference type="PANTHER" id="PTHR34047">
    <property type="entry name" value="NUCLEAR INTRON MATURASE 1, MITOCHONDRIAL-RELATED"/>
    <property type="match status" value="1"/>
</dbReference>
<dbReference type="CDD" id="cd01651">
    <property type="entry name" value="RT_G2_intron"/>
    <property type="match status" value="1"/>
</dbReference>
<dbReference type="InterPro" id="IPR043502">
    <property type="entry name" value="DNA/RNA_pol_sf"/>
</dbReference>
<evidence type="ECO:0000256" key="1">
    <source>
        <dbReference type="ARBA" id="ARBA00034120"/>
    </source>
</evidence>
<dbReference type="PROSITE" id="PS50878">
    <property type="entry name" value="RT_POL"/>
    <property type="match status" value="1"/>
</dbReference>
<comment type="caution">
    <text evidence="3">The sequence shown here is derived from an EMBL/GenBank/DDBJ whole genome shotgun (WGS) entry which is preliminary data.</text>
</comment>
<keyword evidence="3" id="KW-0548">Nucleotidyltransferase</keyword>
<organism evidence="3 4">
    <name type="scientific">Bacteroides clarus</name>
    <dbReference type="NCBI Taxonomy" id="626929"/>
    <lineage>
        <taxon>Bacteria</taxon>
        <taxon>Pseudomonadati</taxon>
        <taxon>Bacteroidota</taxon>
        <taxon>Bacteroidia</taxon>
        <taxon>Bacteroidales</taxon>
        <taxon>Bacteroidaceae</taxon>
        <taxon>Bacteroides</taxon>
    </lineage>
</organism>
<gene>
    <name evidence="3" type="ORF">B5F97_11940</name>
</gene>
<dbReference type="InterPro" id="IPR051083">
    <property type="entry name" value="GrpII_Intron_Splice-Mob/Def"/>
</dbReference>
<proteinExistence type="inferred from homology"/>
<evidence type="ECO:0000259" key="2">
    <source>
        <dbReference type="PROSITE" id="PS50878"/>
    </source>
</evidence>
<sequence length="328" mass="38769">MKRFGNLYHRIYDIDNLYLAYSKAKKGKGKTYGVIQFEKDLDNNILSLHKELPERSYITSQYTTFIIHDPKEREIYRLPFRDRVVHHAIMNILEDIWTPIFISHTYSCIKGKGIHGVVKHLKKDLKDADGTKYCLKMDIRKYYPSIDHSILKRIIRKKIKDIKVLALLDGIIDSAPGVPIGNYLSQFFANLYLSYFDHWIKEEKRMPYYYRYADDIVMLSGSKKELHSILLEINSYLNEKLHLQLKGNYQIFPVDSRGIDFVGYVFFHTHTLMRKSIKKNFCRKVSALNKKNITPHDYKMAICSWLGWAKHCNSKHLIKKIVKNEKIQ</sequence>
<dbReference type="GO" id="GO:0003964">
    <property type="term" value="F:RNA-directed DNA polymerase activity"/>
    <property type="evidence" value="ECO:0007669"/>
    <property type="project" value="UniProtKB-KW"/>
</dbReference>
<dbReference type="EMBL" id="NFII01000011">
    <property type="protein sequence ID" value="OUO00443.1"/>
    <property type="molecule type" value="Genomic_DNA"/>
</dbReference>
<comment type="similarity">
    <text evidence="1">Belongs to the bacterial reverse transcriptase family.</text>
</comment>
<evidence type="ECO:0000313" key="4">
    <source>
        <dbReference type="Proteomes" id="UP000195386"/>
    </source>
</evidence>
<dbReference type="AlphaFoldDB" id="A0A1Y3YRG0"/>
<protein>
    <submittedName>
        <fullName evidence="3">Reverse transcriptase</fullName>
    </submittedName>
</protein>
<accession>A0A1Y3YRG0</accession>